<dbReference type="PANTHER" id="PTHR14614:SF156">
    <property type="entry name" value="PROTEIN-LYSINE N-METHYLTRANSFERASE EFM2"/>
    <property type="match status" value="1"/>
</dbReference>
<sequence>MPVAGADGAEPSRAARVSPRVAGDNVWGLAWAVTQGASPMMAASQVRQPIGSCNAIRPRGVHRSVLFDIYVVALFFPYLDAIIISFQFQTPTSFESLVSKAVRMLEPKDFPQMWQKPSSQDLRSCLQSLEMSPTIWSHTSRQPQIEEDQEATAYVRREMSMYLSSIVKSGLTWIDDEEEKEFIWSEASRRLSERCGRTAMGEITRRWPFRESERPNDFELMIREPPLTGDSLGHKTWGSSYVLARHLPQLTSTSLARLFAESHEGSRLTVLELGSGTGLLGIAAAALWRVDIVLSDLPEIMANLHHNADVNRSVVESLGGSLNDGALTWGSTSEDEVDQALFGEKNQFKIVLAADPMYDDIHPALLAGAFSEHLSFDSDSRAVVMVPLRDETTRNLMKTFRASMEAGPDVLQCIEEGTLDGQDDWGEGDDSSLISCWWGMFARAETNT</sequence>
<dbReference type="GO" id="GO:0005829">
    <property type="term" value="C:cytosol"/>
    <property type="evidence" value="ECO:0007669"/>
    <property type="project" value="TreeGrafter"/>
</dbReference>
<dbReference type="Proteomes" id="UP000267145">
    <property type="component" value="Unassembled WGS sequence"/>
</dbReference>
<evidence type="ECO:0000313" key="2">
    <source>
        <dbReference type="Proteomes" id="UP000267145"/>
    </source>
</evidence>
<keyword evidence="2" id="KW-1185">Reference proteome</keyword>
<accession>A0A3M9Y6C8</accession>
<comment type="caution">
    <text evidence="1">The sequence shown here is derived from an EMBL/GenBank/DDBJ whole genome shotgun (WGS) entry which is preliminary data.</text>
</comment>
<dbReference type="GeneID" id="39612755"/>
<dbReference type="InterPro" id="IPR029063">
    <property type="entry name" value="SAM-dependent_MTases_sf"/>
</dbReference>
<dbReference type="AlphaFoldDB" id="A0A3M9Y6C8"/>
<gene>
    <name evidence="1" type="ORF">D7B24_009066</name>
</gene>
<dbReference type="STRING" id="1051616.A0A3M9Y6C8"/>
<organism evidence="1 2">
    <name type="scientific">Verticillium nonalfalfae</name>
    <dbReference type="NCBI Taxonomy" id="1051616"/>
    <lineage>
        <taxon>Eukaryota</taxon>
        <taxon>Fungi</taxon>
        <taxon>Dikarya</taxon>
        <taxon>Ascomycota</taxon>
        <taxon>Pezizomycotina</taxon>
        <taxon>Sordariomycetes</taxon>
        <taxon>Hypocreomycetidae</taxon>
        <taxon>Glomerellales</taxon>
        <taxon>Plectosphaerellaceae</taxon>
        <taxon>Verticillium</taxon>
    </lineage>
</organism>
<dbReference type="RefSeq" id="XP_028493206.1">
    <property type="nucleotide sequence ID" value="XM_028643144.1"/>
</dbReference>
<evidence type="ECO:0000313" key="1">
    <source>
        <dbReference type="EMBL" id="RNJ55048.1"/>
    </source>
</evidence>
<proteinExistence type="predicted"/>
<dbReference type="PANTHER" id="PTHR14614">
    <property type="entry name" value="HEPATOCELLULAR CARCINOMA-ASSOCIATED ANTIGEN"/>
    <property type="match status" value="1"/>
</dbReference>
<dbReference type="GO" id="GO:0008757">
    <property type="term" value="F:S-adenosylmethionine-dependent methyltransferase activity"/>
    <property type="evidence" value="ECO:0007669"/>
    <property type="project" value="UniProtKB-ARBA"/>
</dbReference>
<dbReference type="Gene3D" id="3.40.50.150">
    <property type="entry name" value="Vaccinia Virus protein VP39"/>
    <property type="match status" value="1"/>
</dbReference>
<dbReference type="EMBL" id="RBVV01000087">
    <property type="protein sequence ID" value="RNJ55048.1"/>
    <property type="molecule type" value="Genomic_DNA"/>
</dbReference>
<reference evidence="1 2" key="1">
    <citation type="submission" date="2018-10" db="EMBL/GenBank/DDBJ databases">
        <title>Genome sequence of Verticillium nonalfalfae VnAa140.</title>
        <authorList>
            <person name="Stajich J.E."/>
            <person name="Kasson M.T."/>
        </authorList>
    </citation>
    <scope>NUCLEOTIDE SEQUENCE [LARGE SCALE GENOMIC DNA]</scope>
    <source>
        <strain evidence="1 2">VnAa140</strain>
    </source>
</reference>
<protein>
    <submittedName>
        <fullName evidence="1">Uncharacterized protein</fullName>
    </submittedName>
</protein>
<name>A0A3M9Y6C8_9PEZI</name>
<dbReference type="InterPro" id="IPR019410">
    <property type="entry name" value="Methyltransf_16"/>
</dbReference>
<dbReference type="Pfam" id="PF10294">
    <property type="entry name" value="Methyltransf_16"/>
    <property type="match status" value="1"/>
</dbReference>
<dbReference type="SUPFAM" id="SSF53335">
    <property type="entry name" value="S-adenosyl-L-methionine-dependent methyltransferases"/>
    <property type="match status" value="1"/>
</dbReference>